<dbReference type="Gene3D" id="1.20.5.320">
    <property type="entry name" value="6-Phosphogluconate Dehydrogenase, domain 3"/>
    <property type="match status" value="1"/>
</dbReference>
<evidence type="ECO:0000256" key="2">
    <source>
        <dbReference type="SAM" id="MobiDB-lite"/>
    </source>
</evidence>
<feature type="region of interest" description="Disordered" evidence="2">
    <location>
        <begin position="317"/>
        <end position="366"/>
    </location>
</feature>
<dbReference type="EMBL" id="PJNI01000014">
    <property type="protein sequence ID" value="PKR80041.1"/>
    <property type="molecule type" value="Genomic_DNA"/>
</dbReference>
<dbReference type="InterPro" id="IPR036388">
    <property type="entry name" value="WH-like_DNA-bd_sf"/>
</dbReference>
<feature type="region of interest" description="Disordered" evidence="2">
    <location>
        <begin position="165"/>
        <end position="204"/>
    </location>
</feature>
<dbReference type="PROSITE" id="PS51688">
    <property type="entry name" value="ICA"/>
    <property type="match status" value="1"/>
</dbReference>
<dbReference type="InterPro" id="IPR050149">
    <property type="entry name" value="Collagen_superfamily"/>
</dbReference>
<name>A0A2I0R0C3_9FLAO</name>
<sequence length="767" mass="79392">MKKIILTGIAALCFATMTLAQAPPQGVNYQAVAYDTKSSEIPGTDVSSLPIANQTIKVRFTIIKDQANGTEIYSEEHTTETDENGLFDLIIGKGFQLSNDDFPSIDWGTGLHFLKVDLDVSGSYNTMGTQQIWSVPYALYSEKSGNGVEQIVNAGGDLSITLENGDTYTVPLSGAQGPQGPQGPAGNDGATGPQGPQGPQGTPGVRINWLGDFTTAPTAPHNNDGYYHSTDGISYVWNGSSWEIVAQDGNDGATGATGPAGATGPQGPQGPQGTPGVSINWLGDVTTAPTSPNNNDGSYNSTDGISYDWNGSSWEIIARDGNDGATGPVSATGPQGPQGNPGPQGPAGTNGADGINMEWLGDFSSAPGSPTLNQAYYNTTDGESYIWDGAAWQTVARDGTGGSTGPHNTLDEAYNEGGAGAGRTITANNGAVEINHTSTTNGNKAMIVNTTQTGSFGIDATNSGTGVAIRAISTNVGNTFPALQVESNSSDPQNSALIGQNSGAGYGITGQILASATGTAAVYGNNLRTTGGYGVEGIGFNGVVGTSNYPLGFGVYGINTATTGDAVGTYGNGVTGVYGETVIGEGYGVFGSNSGTTGLGIGTVGLGFIGVYGETNDLATGYAGYFSGNVSVDGDITADAFVNTSDRRLKSNIIPIENALDKIMELKPKHYTIKTKSVPNLKDGKVVIKERQEYGVIAQELELIFPGMISEKAFFKAAGDDTLYKGVNYVQLIPVLIEAMKELKEEVDTNKSEIEILKQEIEALKNK</sequence>
<accession>A0A2I0R0C3</accession>
<keyword evidence="6" id="KW-1185">Reference proteome</keyword>
<evidence type="ECO:0000313" key="6">
    <source>
        <dbReference type="Proteomes" id="UP000236654"/>
    </source>
</evidence>
<evidence type="ECO:0000256" key="3">
    <source>
        <dbReference type="SAM" id="SignalP"/>
    </source>
</evidence>
<dbReference type="GO" id="GO:0005615">
    <property type="term" value="C:extracellular space"/>
    <property type="evidence" value="ECO:0007669"/>
    <property type="project" value="TreeGrafter"/>
</dbReference>
<dbReference type="AlphaFoldDB" id="A0A2I0R0C3"/>
<dbReference type="PANTHER" id="PTHR24023">
    <property type="entry name" value="COLLAGEN ALPHA"/>
    <property type="match status" value="1"/>
</dbReference>
<dbReference type="Gene3D" id="1.10.10.10">
    <property type="entry name" value="Winged helix-like DNA-binding domain superfamily/Winged helix DNA-binding domain"/>
    <property type="match status" value="1"/>
</dbReference>
<feature type="compositionally biased region" description="Low complexity" evidence="2">
    <location>
        <begin position="174"/>
        <end position="204"/>
    </location>
</feature>
<protein>
    <recommendedName>
        <fullName evidence="4">Peptidase S74 domain-containing protein</fullName>
    </recommendedName>
</protein>
<dbReference type="InterPro" id="IPR030392">
    <property type="entry name" value="S74_ICA"/>
</dbReference>
<feature type="compositionally biased region" description="Polar residues" evidence="2">
    <location>
        <begin position="287"/>
        <end position="301"/>
    </location>
</feature>
<reference evidence="5 6" key="1">
    <citation type="submission" date="2017-12" db="EMBL/GenBank/DDBJ databases">
        <title>The draft genome sequence of Brumimicrobium saltpan LHR20.</title>
        <authorList>
            <person name="Do Z.-J."/>
            <person name="Luo H.-R."/>
        </authorList>
    </citation>
    <scope>NUCLEOTIDE SEQUENCE [LARGE SCALE GENOMIC DNA]</scope>
    <source>
        <strain evidence="5 6">LHR20</strain>
    </source>
</reference>
<dbReference type="GO" id="GO:0030198">
    <property type="term" value="P:extracellular matrix organization"/>
    <property type="evidence" value="ECO:0007669"/>
    <property type="project" value="TreeGrafter"/>
</dbReference>
<evidence type="ECO:0000313" key="5">
    <source>
        <dbReference type="EMBL" id="PKR80041.1"/>
    </source>
</evidence>
<feature type="coiled-coil region" evidence="1">
    <location>
        <begin position="740"/>
        <end position="767"/>
    </location>
</feature>
<comment type="caution">
    <text evidence="5">The sequence shown here is derived from an EMBL/GenBank/DDBJ whole genome shotgun (WGS) entry which is preliminary data.</text>
</comment>
<feature type="signal peptide" evidence="3">
    <location>
        <begin position="1"/>
        <end position="22"/>
    </location>
</feature>
<dbReference type="Pfam" id="PF13884">
    <property type="entry name" value="Peptidase_S74"/>
    <property type="match status" value="1"/>
</dbReference>
<dbReference type="GO" id="GO:0030020">
    <property type="term" value="F:extracellular matrix structural constituent conferring tensile strength"/>
    <property type="evidence" value="ECO:0007669"/>
    <property type="project" value="TreeGrafter"/>
</dbReference>
<gene>
    <name evidence="5" type="ORF">CW751_11780</name>
</gene>
<organism evidence="5 6">
    <name type="scientific">Brumimicrobium salinarum</name>
    <dbReference type="NCBI Taxonomy" id="2058658"/>
    <lineage>
        <taxon>Bacteria</taxon>
        <taxon>Pseudomonadati</taxon>
        <taxon>Bacteroidota</taxon>
        <taxon>Flavobacteriia</taxon>
        <taxon>Flavobacteriales</taxon>
        <taxon>Crocinitomicaceae</taxon>
        <taxon>Brumimicrobium</taxon>
    </lineage>
</organism>
<keyword evidence="3" id="KW-0732">Signal</keyword>
<dbReference type="RefSeq" id="WP_101335233.1">
    <property type="nucleotide sequence ID" value="NZ_PJNI01000014.1"/>
</dbReference>
<proteinExistence type="predicted"/>
<evidence type="ECO:0000256" key="1">
    <source>
        <dbReference type="SAM" id="Coils"/>
    </source>
</evidence>
<dbReference type="GO" id="GO:0031012">
    <property type="term" value="C:extracellular matrix"/>
    <property type="evidence" value="ECO:0007669"/>
    <property type="project" value="TreeGrafter"/>
</dbReference>
<dbReference type="PANTHER" id="PTHR24023:SF1095">
    <property type="entry name" value="EGF-LIKE DOMAIN-CONTAINING PROTEIN"/>
    <property type="match status" value="1"/>
</dbReference>
<evidence type="ECO:0000259" key="4">
    <source>
        <dbReference type="PROSITE" id="PS51688"/>
    </source>
</evidence>
<keyword evidence="1" id="KW-0175">Coiled coil</keyword>
<feature type="compositionally biased region" description="Low complexity" evidence="2">
    <location>
        <begin position="253"/>
        <end position="276"/>
    </location>
</feature>
<dbReference type="Proteomes" id="UP000236654">
    <property type="component" value="Unassembled WGS sequence"/>
</dbReference>
<feature type="chain" id="PRO_5014161230" description="Peptidase S74 domain-containing protein" evidence="3">
    <location>
        <begin position="23"/>
        <end position="767"/>
    </location>
</feature>
<feature type="region of interest" description="Disordered" evidence="2">
    <location>
        <begin position="246"/>
        <end position="301"/>
    </location>
</feature>
<feature type="domain" description="Peptidase S74" evidence="4">
    <location>
        <begin position="645"/>
        <end position="754"/>
    </location>
</feature>